<dbReference type="SUPFAM" id="SSF55031">
    <property type="entry name" value="Bacterial exopeptidase dimerisation domain"/>
    <property type="match status" value="1"/>
</dbReference>
<feature type="binding site" evidence="2">
    <location>
        <position position="211"/>
    </location>
    <ligand>
        <name>Mn(2+)</name>
        <dbReference type="ChEBI" id="CHEBI:29035"/>
        <label>2</label>
    </ligand>
</feature>
<dbReference type="InterPro" id="IPR002933">
    <property type="entry name" value="Peptidase_M20"/>
</dbReference>
<dbReference type="EMBL" id="BATC01000027">
    <property type="protein sequence ID" value="GAD59441.1"/>
    <property type="molecule type" value="Genomic_DNA"/>
</dbReference>
<dbReference type="PANTHER" id="PTHR11014">
    <property type="entry name" value="PEPTIDASE M20 FAMILY MEMBER"/>
    <property type="match status" value="1"/>
</dbReference>
<proteinExistence type="predicted"/>
<dbReference type="Gene3D" id="3.30.70.360">
    <property type="match status" value="1"/>
</dbReference>
<reference evidence="6" key="1">
    <citation type="journal article" date="2013" name="Genome Announc.">
        <title>Draft Genome Sequence of the Dimorphic Prosthecate Bacterium Brevundimonas abyssalis TAR-001T.</title>
        <authorList>
            <person name="Tsubouchi T."/>
            <person name="Nishi S."/>
            <person name="Usui K."/>
            <person name="Shimane Y."/>
            <person name="Takaki Y."/>
            <person name="Maruyama T."/>
            <person name="Hatada Y."/>
        </authorList>
    </citation>
    <scope>NUCLEOTIDE SEQUENCE [LARGE SCALE GENOMIC DNA]</scope>
    <source>
        <strain evidence="6">TAR-001</strain>
    </source>
</reference>
<feature type="chain" id="PRO_5034911861" evidence="3">
    <location>
        <begin position="28"/>
        <end position="454"/>
    </location>
</feature>
<keyword evidence="3" id="KW-0732">Signal</keyword>
<protein>
    <submittedName>
        <fullName evidence="5">N-acetyl-L,L-diaminopimelate deacetylase</fullName>
    </submittedName>
</protein>
<dbReference type="Proteomes" id="UP000016569">
    <property type="component" value="Unassembled WGS sequence"/>
</dbReference>
<dbReference type="Gene3D" id="3.40.630.10">
    <property type="entry name" value="Zn peptidases"/>
    <property type="match status" value="1"/>
</dbReference>
<evidence type="ECO:0000259" key="4">
    <source>
        <dbReference type="Pfam" id="PF07687"/>
    </source>
</evidence>
<dbReference type="InterPro" id="IPR017439">
    <property type="entry name" value="Amidohydrolase"/>
</dbReference>
<dbReference type="InterPro" id="IPR011650">
    <property type="entry name" value="Peptidase_M20_dimer"/>
</dbReference>
<dbReference type="AlphaFoldDB" id="A0A8E0TSL4"/>
<organism evidence="5 6">
    <name type="scientific">Brevundimonas abyssalis TAR-001</name>
    <dbReference type="NCBI Taxonomy" id="1391729"/>
    <lineage>
        <taxon>Bacteria</taxon>
        <taxon>Pseudomonadati</taxon>
        <taxon>Pseudomonadota</taxon>
        <taxon>Alphaproteobacteria</taxon>
        <taxon>Caulobacterales</taxon>
        <taxon>Caulobacteraceae</taxon>
        <taxon>Brevundimonas</taxon>
    </lineage>
</organism>
<dbReference type="NCBIfam" id="TIGR01891">
    <property type="entry name" value="amidohydrolases"/>
    <property type="match status" value="1"/>
</dbReference>
<dbReference type="Pfam" id="PF01546">
    <property type="entry name" value="Peptidase_M20"/>
    <property type="match status" value="1"/>
</dbReference>
<keyword evidence="2" id="KW-0479">Metal-binding</keyword>
<evidence type="ECO:0000313" key="5">
    <source>
        <dbReference type="EMBL" id="GAD59441.1"/>
    </source>
</evidence>
<gene>
    <name evidence="5" type="ORF">MBEBAB_1691</name>
</gene>
<keyword evidence="6" id="KW-1185">Reference proteome</keyword>
<dbReference type="RefSeq" id="WP_021697536.1">
    <property type="nucleotide sequence ID" value="NZ_BATC01000027.1"/>
</dbReference>
<dbReference type="PIRSF" id="PIRSF005962">
    <property type="entry name" value="Pept_M20D_amidohydro"/>
    <property type="match status" value="1"/>
</dbReference>
<evidence type="ECO:0000256" key="2">
    <source>
        <dbReference type="PIRSR" id="PIRSR005962-1"/>
    </source>
</evidence>
<feature type="binding site" evidence="2">
    <location>
        <position position="143"/>
    </location>
    <ligand>
        <name>Mn(2+)</name>
        <dbReference type="ChEBI" id="CHEBI:29035"/>
        <label>2</label>
    </ligand>
</feature>
<feature type="binding site" evidence="2">
    <location>
        <position position="413"/>
    </location>
    <ligand>
        <name>Mn(2+)</name>
        <dbReference type="ChEBI" id="CHEBI:29035"/>
        <label>2</label>
    </ligand>
</feature>
<keyword evidence="2" id="KW-0464">Manganese</keyword>
<keyword evidence="1" id="KW-0378">Hydrolase</keyword>
<dbReference type="GO" id="GO:0046872">
    <property type="term" value="F:metal ion binding"/>
    <property type="evidence" value="ECO:0007669"/>
    <property type="project" value="UniProtKB-KW"/>
</dbReference>
<feature type="binding site" evidence="2">
    <location>
        <position position="179"/>
    </location>
    <ligand>
        <name>Mn(2+)</name>
        <dbReference type="ChEBI" id="CHEBI:29035"/>
        <label>2</label>
    </ligand>
</feature>
<name>A0A8E0TSL4_9CAUL</name>
<dbReference type="Pfam" id="PF07687">
    <property type="entry name" value="M20_dimer"/>
    <property type="match status" value="1"/>
</dbReference>
<feature type="domain" description="Peptidase M20 dimerisation" evidence="4">
    <location>
        <begin position="234"/>
        <end position="330"/>
    </location>
</feature>
<feature type="binding site" evidence="2">
    <location>
        <position position="145"/>
    </location>
    <ligand>
        <name>Mn(2+)</name>
        <dbReference type="ChEBI" id="CHEBI:29035"/>
        <label>2</label>
    </ligand>
</feature>
<feature type="signal peptide" evidence="3">
    <location>
        <begin position="1"/>
        <end position="27"/>
    </location>
</feature>
<dbReference type="SUPFAM" id="SSF53187">
    <property type="entry name" value="Zn-dependent exopeptidases"/>
    <property type="match status" value="1"/>
</dbReference>
<evidence type="ECO:0000256" key="3">
    <source>
        <dbReference type="SAM" id="SignalP"/>
    </source>
</evidence>
<sequence length="454" mass="47553">MRGRYGSWTVGMLAGAALGALSLPAYAQSPISASEVREQAEAIQPQVVAWRRHLHANPELGFAEHDTAAYVAEHLRGLGLEVRTGVAATGVIAILRGGAGDGPVVALRADMDALPVREATGLPFASTATGEYQGATVPVAHACGHDAHMAMLMGAAQILAGMKEQLAGTIVFVFQPAEEGAPPGEPMGGAARILAEGGLDDPRPQAIFGLHVTPGEAGTLRYRPRGFMAASDRVDITLTGVQTHGAWPWRGVDVIAASAGIINTINTLTARTVDPTTTPTVFTIATMNAGVRYNIIPDTAALSGTLRTFDVAQRDDLVARATAAVEHVAHAHGAEAEMTVFQNAALVFNDPDLSAWLAPVLEEVVGAEDLNAATPPTTIAEDFSYYQQQIPGVFYHLGATPEGVDPDDSPPNHSPLFDVNEAVLPIGVTTHVMSAVRFLERADQADLPIRASPS</sequence>
<accession>A0A8E0TSL4</accession>
<dbReference type="InterPro" id="IPR036264">
    <property type="entry name" value="Bact_exopeptidase_dim_dom"/>
</dbReference>
<dbReference type="GO" id="GO:0016787">
    <property type="term" value="F:hydrolase activity"/>
    <property type="evidence" value="ECO:0007669"/>
    <property type="project" value="UniProtKB-KW"/>
</dbReference>
<dbReference type="PANTHER" id="PTHR11014:SF63">
    <property type="entry name" value="METALLOPEPTIDASE, PUTATIVE (AFU_ORTHOLOGUE AFUA_6G09600)-RELATED"/>
    <property type="match status" value="1"/>
</dbReference>
<comment type="caution">
    <text evidence="5">The sequence shown here is derived from an EMBL/GenBank/DDBJ whole genome shotgun (WGS) entry which is preliminary data.</text>
</comment>
<evidence type="ECO:0000313" key="6">
    <source>
        <dbReference type="Proteomes" id="UP000016569"/>
    </source>
</evidence>
<comment type="cofactor">
    <cofactor evidence="2">
        <name>Mn(2+)</name>
        <dbReference type="ChEBI" id="CHEBI:29035"/>
    </cofactor>
    <text evidence="2">The Mn(2+) ion enhances activity.</text>
</comment>
<evidence type="ECO:0000256" key="1">
    <source>
        <dbReference type="ARBA" id="ARBA00022801"/>
    </source>
</evidence>